<feature type="chain" id="PRO_5045364292" evidence="1">
    <location>
        <begin position="17"/>
        <end position="171"/>
    </location>
</feature>
<dbReference type="SUPFAM" id="SSF49503">
    <property type="entry name" value="Cupredoxins"/>
    <property type="match status" value="1"/>
</dbReference>
<comment type="caution">
    <text evidence="2">The sequence shown here is derived from an EMBL/GenBank/DDBJ whole genome shotgun (WGS) entry which is preliminary data.</text>
</comment>
<dbReference type="EMBL" id="JABSNW010000004">
    <property type="protein sequence ID" value="KAL2887700.1"/>
    <property type="molecule type" value="Genomic_DNA"/>
</dbReference>
<proteinExistence type="predicted"/>
<organism evidence="2 3">
    <name type="scientific">Ceratocystis lukuohia</name>
    <dbReference type="NCBI Taxonomy" id="2019550"/>
    <lineage>
        <taxon>Eukaryota</taxon>
        <taxon>Fungi</taxon>
        <taxon>Dikarya</taxon>
        <taxon>Ascomycota</taxon>
        <taxon>Pezizomycotina</taxon>
        <taxon>Sordariomycetes</taxon>
        <taxon>Hypocreomycetidae</taxon>
        <taxon>Microascales</taxon>
        <taxon>Ceratocystidaceae</taxon>
        <taxon>Ceratocystis</taxon>
    </lineage>
</organism>
<evidence type="ECO:0000256" key="1">
    <source>
        <dbReference type="SAM" id="SignalP"/>
    </source>
</evidence>
<evidence type="ECO:0000313" key="3">
    <source>
        <dbReference type="Proteomes" id="UP001610728"/>
    </source>
</evidence>
<dbReference type="RefSeq" id="XP_070858880.1">
    <property type="nucleotide sequence ID" value="XM_071000552.1"/>
</dbReference>
<dbReference type="Gene3D" id="2.60.40.420">
    <property type="entry name" value="Cupredoxins - blue copper proteins"/>
    <property type="match status" value="1"/>
</dbReference>
<dbReference type="PANTHER" id="PTHR34883:SF15">
    <property type="entry name" value="EXTRACELLULAR SERINE-RICH PROTEIN"/>
    <property type="match status" value="1"/>
</dbReference>
<dbReference type="PANTHER" id="PTHR34883">
    <property type="entry name" value="SERINE-RICH PROTEIN, PUTATIVE-RELATED-RELATED"/>
    <property type="match status" value="1"/>
</dbReference>
<accession>A0ABR4MHE6</accession>
<name>A0ABR4MHE6_9PEZI</name>
<dbReference type="Proteomes" id="UP001610728">
    <property type="component" value="Unassembled WGS sequence"/>
</dbReference>
<sequence length="171" mass="18382">MRLTTALLAFATGALAMPSGTTGNEPSKVVARAVATHTIIVSNEGFSRGDFKANAEDILEFHFKPGSHSVTQTSFRNPCRYLRGGFASGTVVTSRGVWENEQVFQVTLQDESPVWFYQGGDKTCSGHGFVGVVNAPQTNGQYYGNFQRAALQKATTELIVLPAVGSFVTLD</sequence>
<keyword evidence="1" id="KW-0732">Signal</keyword>
<evidence type="ECO:0000313" key="2">
    <source>
        <dbReference type="EMBL" id="KAL2887700.1"/>
    </source>
</evidence>
<dbReference type="GeneID" id="98117813"/>
<feature type="signal peptide" evidence="1">
    <location>
        <begin position="1"/>
        <end position="16"/>
    </location>
</feature>
<gene>
    <name evidence="2" type="ORF">HOO65_040037</name>
</gene>
<reference evidence="2 3" key="1">
    <citation type="submission" date="2020-05" db="EMBL/GenBank/DDBJ databases">
        <title>Ceratocystis lukuohia genome.</title>
        <authorList>
            <person name="Harrington T.C."/>
            <person name="Kim K."/>
            <person name="Mayers C.G."/>
        </authorList>
    </citation>
    <scope>NUCLEOTIDE SEQUENCE [LARGE SCALE GENOMIC DNA]</scope>
    <source>
        <strain evidence="2 3">C4212</strain>
    </source>
</reference>
<dbReference type="InterPro" id="IPR008972">
    <property type="entry name" value="Cupredoxin"/>
</dbReference>
<keyword evidence="3" id="KW-1185">Reference proteome</keyword>
<protein>
    <submittedName>
        <fullName evidence="2">Extracellular serine-rich protein</fullName>
    </submittedName>
</protein>
<dbReference type="InterPro" id="IPR052953">
    <property type="entry name" value="Ser-rich/MCO-related"/>
</dbReference>